<dbReference type="SFLD" id="SFLDF00027">
    <property type="entry name" value="p-type_atpase"/>
    <property type="match status" value="1"/>
</dbReference>
<dbReference type="NCBIfam" id="TIGR01511">
    <property type="entry name" value="ATPase-IB1_Cu"/>
    <property type="match status" value="1"/>
</dbReference>
<dbReference type="InterPro" id="IPR023298">
    <property type="entry name" value="ATPase_P-typ_TM_dom_sf"/>
</dbReference>
<dbReference type="EC" id="3.6.3.-" evidence="12"/>
<dbReference type="GO" id="GO:0043682">
    <property type="term" value="F:P-type divalent copper transporter activity"/>
    <property type="evidence" value="ECO:0007669"/>
    <property type="project" value="TreeGrafter"/>
</dbReference>
<feature type="transmembrane region" description="Helical" evidence="10">
    <location>
        <begin position="653"/>
        <end position="672"/>
    </location>
</feature>
<dbReference type="SUPFAM" id="SSF81665">
    <property type="entry name" value="Calcium ATPase, transmembrane domain M"/>
    <property type="match status" value="1"/>
</dbReference>
<keyword evidence="3 10" id="KW-0812">Transmembrane</keyword>
<dbReference type="Gene3D" id="3.40.1110.10">
    <property type="entry name" value="Calcium-transporting ATPase, cytoplasmic domain N"/>
    <property type="match status" value="1"/>
</dbReference>
<dbReference type="GO" id="GO:0016887">
    <property type="term" value="F:ATP hydrolysis activity"/>
    <property type="evidence" value="ECO:0007669"/>
    <property type="project" value="InterPro"/>
</dbReference>
<keyword evidence="5 10" id="KW-0547">Nucleotide-binding</keyword>
<evidence type="ECO:0000256" key="1">
    <source>
        <dbReference type="ARBA" id="ARBA00004127"/>
    </source>
</evidence>
<dbReference type="SFLD" id="SFLDG00002">
    <property type="entry name" value="C1.7:_P-type_atpase_like"/>
    <property type="match status" value="1"/>
</dbReference>
<evidence type="ECO:0000256" key="9">
    <source>
        <dbReference type="ARBA" id="ARBA00023136"/>
    </source>
</evidence>
<comment type="subcellular location">
    <subcellularLocation>
        <location evidence="10">Cell membrane</location>
    </subcellularLocation>
    <subcellularLocation>
        <location evidence="1">Endomembrane system</location>
        <topology evidence="1">Multi-pass membrane protein</topology>
    </subcellularLocation>
</comment>
<keyword evidence="13" id="KW-1185">Reference proteome</keyword>
<dbReference type="PROSITE" id="PS00154">
    <property type="entry name" value="ATPASE_E1_E2"/>
    <property type="match status" value="1"/>
</dbReference>
<dbReference type="InterPro" id="IPR023214">
    <property type="entry name" value="HAD_sf"/>
</dbReference>
<feature type="transmembrane region" description="Helical" evidence="10">
    <location>
        <begin position="108"/>
        <end position="131"/>
    </location>
</feature>
<dbReference type="Pfam" id="PF00702">
    <property type="entry name" value="Hydrolase"/>
    <property type="match status" value="1"/>
</dbReference>
<dbReference type="PANTHER" id="PTHR43520">
    <property type="entry name" value="ATP7, ISOFORM B"/>
    <property type="match status" value="1"/>
</dbReference>
<protein>
    <submittedName>
        <fullName evidence="12">Copper-translocating P-type ATPase</fullName>
        <ecNumber evidence="12">3.6.3.-</ecNumber>
    </submittedName>
</protein>
<evidence type="ECO:0000259" key="11">
    <source>
        <dbReference type="Pfam" id="PF00122"/>
    </source>
</evidence>
<dbReference type="NCBIfam" id="TIGR01494">
    <property type="entry name" value="ATPase_P-type"/>
    <property type="match status" value="2"/>
</dbReference>
<keyword evidence="7" id="KW-1278">Translocase</keyword>
<dbReference type="InterPro" id="IPR001757">
    <property type="entry name" value="P_typ_ATPase"/>
</dbReference>
<reference evidence="12 13" key="1">
    <citation type="submission" date="2019-09" db="EMBL/GenBank/DDBJ databases">
        <title>Genome Sequence of Larkinella sp MA1.</title>
        <authorList>
            <person name="Srinivasan S."/>
        </authorList>
    </citation>
    <scope>NUCLEOTIDE SEQUENCE [LARGE SCALE GENOMIC DNA]</scope>
    <source>
        <strain evidence="12 13">MA1</strain>
    </source>
</reference>
<evidence type="ECO:0000256" key="7">
    <source>
        <dbReference type="ARBA" id="ARBA00022967"/>
    </source>
</evidence>
<accession>A0A5N1JRC7</accession>
<keyword evidence="8 10" id="KW-1133">Transmembrane helix</keyword>
<sequence length="678" mass="73598">MEHHHEHHHDIQEETVLHAHSAKPTDDHAGHDKHAGHHTGDFLKRFWLCLVVTVPVLLLSPMIQHWAGFHWRFPGDTYVLMVLSSFLYFYGGWPFLTGLVGELKNKNLGMMTLVAVAITTAYGYSVAVVFGLEGMDFFWELATLIDIMLLGHLLEMKSQMAASRALESLVALLPSIVHVERGNQVIDIALKELRNGDVLLVKPGEKIPADGLILEGTSYVNESMLTGESVPVQKQKADKVIGGGINTDGVLKIQVTGAGDDTYLQKVIKMVRNAQGAKSTTQNLADTVAKWLTLISISVGILTFVVWYTGGQSLAFALERMVTVMVTSCPHALGVAIPLVIAVSTTLSATHGLLIRNRTAFENARNLTTIIFDKTGTLTKGSHEVQAIIVQDKLFSEDQILQFAAAIQQNSEHHIAHGVIRKLKEKKLGLWPSTDFTYLPGVGVTGIVNKKKVMAVGPNYFKQENQPVPTIPDQVDQATDTVNFILIDGKLAGLITLADSLRENAAASVAALKKMNIKTFLLTGDNEKIAEAISKKLQMDGYLANVLPHEKQDKVRAFQENGEVVAMTGDGVNDAPALAQADVGIAIGSGTDVAAETADIILVNSDPMDVVQMITFGRATYRKMVQNMAWAVGYNVIAIPLAAGVLYPRFMLSPAMGAILMSASTIVVAINAKLLRVQ</sequence>
<evidence type="ECO:0000256" key="6">
    <source>
        <dbReference type="ARBA" id="ARBA00022840"/>
    </source>
</evidence>
<dbReference type="InterPro" id="IPR023299">
    <property type="entry name" value="ATPase_P-typ_cyto_dom_N"/>
</dbReference>
<dbReference type="Gene3D" id="3.40.50.1000">
    <property type="entry name" value="HAD superfamily/HAD-like"/>
    <property type="match status" value="1"/>
</dbReference>
<evidence type="ECO:0000313" key="13">
    <source>
        <dbReference type="Proteomes" id="UP000326344"/>
    </source>
</evidence>
<dbReference type="InterPro" id="IPR027256">
    <property type="entry name" value="P-typ_ATPase_IB"/>
</dbReference>
<dbReference type="EMBL" id="VTWS01000001">
    <property type="protein sequence ID" value="KAA9357179.1"/>
    <property type="molecule type" value="Genomic_DNA"/>
</dbReference>
<dbReference type="FunFam" id="2.70.150.10:FF:000002">
    <property type="entry name" value="Copper-transporting ATPase 1, putative"/>
    <property type="match status" value="1"/>
</dbReference>
<dbReference type="InterPro" id="IPR018303">
    <property type="entry name" value="ATPase_P-typ_P_site"/>
</dbReference>
<dbReference type="InterPro" id="IPR036412">
    <property type="entry name" value="HAD-like_sf"/>
</dbReference>
<dbReference type="GO" id="GO:0005507">
    <property type="term" value="F:copper ion binding"/>
    <property type="evidence" value="ECO:0007669"/>
    <property type="project" value="TreeGrafter"/>
</dbReference>
<dbReference type="PRINTS" id="PR00120">
    <property type="entry name" value="HATPASE"/>
</dbReference>
<dbReference type="InterPro" id="IPR008250">
    <property type="entry name" value="ATPase_P-typ_transduc_dom_A_sf"/>
</dbReference>
<feature type="transmembrane region" description="Helical" evidence="10">
    <location>
        <begin position="330"/>
        <end position="355"/>
    </location>
</feature>
<feature type="transmembrane region" description="Helical" evidence="10">
    <location>
        <begin position="78"/>
        <end position="96"/>
    </location>
</feature>
<feature type="transmembrane region" description="Helical" evidence="10">
    <location>
        <begin position="628"/>
        <end position="647"/>
    </location>
</feature>
<dbReference type="RefSeq" id="WP_150875256.1">
    <property type="nucleotide sequence ID" value="NZ_VTWS01000001.1"/>
</dbReference>
<dbReference type="GO" id="GO:0005886">
    <property type="term" value="C:plasma membrane"/>
    <property type="evidence" value="ECO:0007669"/>
    <property type="project" value="UniProtKB-SubCell"/>
</dbReference>
<dbReference type="SFLD" id="SFLDS00003">
    <property type="entry name" value="Haloacid_Dehalogenase"/>
    <property type="match status" value="1"/>
</dbReference>
<name>A0A5N1JRC7_9BACT</name>
<keyword evidence="6 10" id="KW-0067">ATP-binding</keyword>
<dbReference type="Gene3D" id="2.70.150.10">
    <property type="entry name" value="Calcium-transporting ATPase, cytoplasmic transduction domain A"/>
    <property type="match status" value="1"/>
</dbReference>
<dbReference type="Proteomes" id="UP000326344">
    <property type="component" value="Unassembled WGS sequence"/>
</dbReference>
<dbReference type="GO" id="GO:0012505">
    <property type="term" value="C:endomembrane system"/>
    <property type="evidence" value="ECO:0007669"/>
    <property type="project" value="UniProtKB-SubCell"/>
</dbReference>
<proteinExistence type="inferred from homology"/>
<evidence type="ECO:0000256" key="5">
    <source>
        <dbReference type="ARBA" id="ARBA00022741"/>
    </source>
</evidence>
<organism evidence="12 13">
    <name type="scientific">Larkinella humicola</name>
    <dbReference type="NCBI Taxonomy" id="2607654"/>
    <lineage>
        <taxon>Bacteria</taxon>
        <taxon>Pseudomonadati</taxon>
        <taxon>Bacteroidota</taxon>
        <taxon>Cytophagia</taxon>
        <taxon>Cytophagales</taxon>
        <taxon>Spirosomataceae</taxon>
        <taxon>Larkinella</taxon>
    </lineage>
</organism>
<dbReference type="AlphaFoldDB" id="A0A5N1JRC7"/>
<dbReference type="SUPFAM" id="SSF81653">
    <property type="entry name" value="Calcium ATPase, transduction domain A"/>
    <property type="match status" value="1"/>
</dbReference>
<dbReference type="SUPFAM" id="SSF56784">
    <property type="entry name" value="HAD-like"/>
    <property type="match status" value="1"/>
</dbReference>
<dbReference type="InterPro" id="IPR044492">
    <property type="entry name" value="P_typ_ATPase_HD_dom"/>
</dbReference>
<dbReference type="PANTHER" id="PTHR43520:SF8">
    <property type="entry name" value="P-TYPE CU(+) TRANSPORTER"/>
    <property type="match status" value="1"/>
</dbReference>
<dbReference type="GO" id="GO:0055070">
    <property type="term" value="P:copper ion homeostasis"/>
    <property type="evidence" value="ECO:0007669"/>
    <property type="project" value="TreeGrafter"/>
</dbReference>
<evidence type="ECO:0000256" key="8">
    <source>
        <dbReference type="ARBA" id="ARBA00022989"/>
    </source>
</evidence>
<dbReference type="NCBIfam" id="TIGR01525">
    <property type="entry name" value="ATPase-IB_hvy"/>
    <property type="match status" value="1"/>
</dbReference>
<evidence type="ECO:0000256" key="10">
    <source>
        <dbReference type="RuleBase" id="RU362081"/>
    </source>
</evidence>
<dbReference type="InterPro" id="IPR059000">
    <property type="entry name" value="ATPase_P-type_domA"/>
</dbReference>
<comment type="similarity">
    <text evidence="2 10">Belongs to the cation transport ATPase (P-type) (TC 3.A.3) family. Type IB subfamily.</text>
</comment>
<keyword evidence="10" id="KW-1003">Cell membrane</keyword>
<dbReference type="GO" id="GO:0005524">
    <property type="term" value="F:ATP binding"/>
    <property type="evidence" value="ECO:0007669"/>
    <property type="project" value="UniProtKB-UniRule"/>
</dbReference>
<keyword evidence="9 10" id="KW-0472">Membrane</keyword>
<evidence type="ECO:0000256" key="2">
    <source>
        <dbReference type="ARBA" id="ARBA00006024"/>
    </source>
</evidence>
<feature type="domain" description="P-type ATPase A" evidence="11">
    <location>
        <begin position="172"/>
        <end position="271"/>
    </location>
</feature>
<dbReference type="Pfam" id="PF00122">
    <property type="entry name" value="E1-E2_ATPase"/>
    <property type="match status" value="1"/>
</dbReference>
<evidence type="ECO:0000256" key="4">
    <source>
        <dbReference type="ARBA" id="ARBA00022723"/>
    </source>
</evidence>
<feature type="transmembrane region" description="Helical" evidence="10">
    <location>
        <begin position="291"/>
        <end position="310"/>
    </location>
</feature>
<feature type="transmembrane region" description="Helical" evidence="10">
    <location>
        <begin position="46"/>
        <end position="66"/>
    </location>
</feature>
<dbReference type="PRINTS" id="PR00119">
    <property type="entry name" value="CATATPASE"/>
</dbReference>
<gene>
    <name evidence="12" type="ORF">F0P93_05435</name>
</gene>
<keyword evidence="4 10" id="KW-0479">Metal-binding</keyword>
<evidence type="ECO:0000313" key="12">
    <source>
        <dbReference type="EMBL" id="KAA9357179.1"/>
    </source>
</evidence>
<feature type="transmembrane region" description="Helical" evidence="10">
    <location>
        <begin position="137"/>
        <end position="154"/>
    </location>
</feature>
<evidence type="ECO:0000256" key="3">
    <source>
        <dbReference type="ARBA" id="ARBA00022692"/>
    </source>
</evidence>
<keyword evidence="12" id="KW-0378">Hydrolase</keyword>
<comment type="caution">
    <text evidence="12">The sequence shown here is derived from an EMBL/GenBank/DDBJ whole genome shotgun (WGS) entry which is preliminary data.</text>
</comment>